<evidence type="ECO:0000256" key="2">
    <source>
        <dbReference type="ARBA" id="ARBA00012544"/>
    </source>
</evidence>
<dbReference type="AlphaFoldDB" id="A0A183D885"/>
<protein>
    <recommendedName>
        <fullName evidence="2">glucuronosyltransferase</fullName>
        <ecNumber evidence="2">2.4.1.17</ecNumber>
    </recommendedName>
</protein>
<dbReference type="Gene3D" id="3.40.50.2000">
    <property type="entry name" value="Glycogen Phosphorylase B"/>
    <property type="match status" value="1"/>
</dbReference>
<dbReference type="PANTHER" id="PTHR48043">
    <property type="entry name" value="EG:EG0003.4 PROTEIN-RELATED"/>
    <property type="match status" value="1"/>
</dbReference>
<proteinExistence type="inferred from homology"/>
<evidence type="ECO:0000256" key="3">
    <source>
        <dbReference type="ARBA" id="ARBA00022676"/>
    </source>
</evidence>
<dbReference type="EC" id="2.4.1.17" evidence="2"/>
<dbReference type="InterPro" id="IPR002213">
    <property type="entry name" value="UDP_glucos_trans"/>
</dbReference>
<dbReference type="SUPFAM" id="SSF53756">
    <property type="entry name" value="UDP-Glycosyltransferase/glycogen phosphorylase"/>
    <property type="match status" value="1"/>
</dbReference>
<dbReference type="Proteomes" id="UP000271098">
    <property type="component" value="Unassembled WGS sequence"/>
</dbReference>
<organism evidence="8">
    <name type="scientific">Gongylonema pulchrum</name>
    <dbReference type="NCBI Taxonomy" id="637853"/>
    <lineage>
        <taxon>Eukaryota</taxon>
        <taxon>Metazoa</taxon>
        <taxon>Ecdysozoa</taxon>
        <taxon>Nematoda</taxon>
        <taxon>Chromadorea</taxon>
        <taxon>Rhabditida</taxon>
        <taxon>Spirurina</taxon>
        <taxon>Spiruromorpha</taxon>
        <taxon>Spiruroidea</taxon>
        <taxon>Gongylonematidae</taxon>
        <taxon>Gongylonema</taxon>
    </lineage>
</organism>
<comment type="catalytic activity">
    <reaction evidence="5">
        <text>glucuronate acceptor + UDP-alpha-D-glucuronate = acceptor beta-D-glucuronoside + UDP + H(+)</text>
        <dbReference type="Rhea" id="RHEA:21032"/>
        <dbReference type="ChEBI" id="CHEBI:15378"/>
        <dbReference type="ChEBI" id="CHEBI:58052"/>
        <dbReference type="ChEBI" id="CHEBI:58223"/>
        <dbReference type="ChEBI" id="CHEBI:132367"/>
        <dbReference type="ChEBI" id="CHEBI:132368"/>
        <dbReference type="EC" id="2.4.1.17"/>
    </reaction>
</comment>
<keyword evidence="7" id="KW-1185">Reference proteome</keyword>
<reference evidence="6 7" key="2">
    <citation type="submission" date="2018-11" db="EMBL/GenBank/DDBJ databases">
        <authorList>
            <consortium name="Pathogen Informatics"/>
        </authorList>
    </citation>
    <scope>NUCLEOTIDE SEQUENCE [LARGE SCALE GENOMIC DNA]</scope>
</reference>
<dbReference type="WBParaSite" id="GPUH_0000493301-mRNA-1">
    <property type="protein sequence ID" value="GPUH_0000493301-mRNA-1"/>
    <property type="gene ID" value="GPUH_0000493301"/>
</dbReference>
<dbReference type="GO" id="GO:0015020">
    <property type="term" value="F:glucuronosyltransferase activity"/>
    <property type="evidence" value="ECO:0007669"/>
    <property type="project" value="UniProtKB-EC"/>
</dbReference>
<evidence type="ECO:0000256" key="5">
    <source>
        <dbReference type="ARBA" id="ARBA00047475"/>
    </source>
</evidence>
<name>A0A183D885_9BILA</name>
<keyword evidence="4" id="KW-0808">Transferase</keyword>
<sequence length="130" mass="14687">MWKPALVRDRFPDVDDLARNSSLILVSTDELVDFPRPVTHNIVYIGGLGLTDAKALESPFSEFMKKGEKGVILVSFGSIITTKNMPRSFVSAIVDVIKAFPHYHFIFKMDKGDEVFFFLSKKISSNEMIQ</sequence>
<evidence type="ECO:0000256" key="4">
    <source>
        <dbReference type="ARBA" id="ARBA00022679"/>
    </source>
</evidence>
<dbReference type="EMBL" id="UYRT01009827">
    <property type="protein sequence ID" value="VDK48154.1"/>
    <property type="molecule type" value="Genomic_DNA"/>
</dbReference>
<dbReference type="Pfam" id="PF00201">
    <property type="entry name" value="UDPGT"/>
    <property type="match status" value="1"/>
</dbReference>
<dbReference type="InterPro" id="IPR050271">
    <property type="entry name" value="UDP-glycosyltransferase"/>
</dbReference>
<dbReference type="OrthoDB" id="5835829at2759"/>
<reference evidence="8" key="1">
    <citation type="submission" date="2016-06" db="UniProtKB">
        <authorList>
            <consortium name="WormBaseParasite"/>
        </authorList>
    </citation>
    <scope>IDENTIFICATION</scope>
</reference>
<evidence type="ECO:0000313" key="6">
    <source>
        <dbReference type="EMBL" id="VDK48154.1"/>
    </source>
</evidence>
<evidence type="ECO:0000313" key="8">
    <source>
        <dbReference type="WBParaSite" id="GPUH_0000493301-mRNA-1"/>
    </source>
</evidence>
<gene>
    <name evidence="6" type="ORF">GPUH_LOCUS4928</name>
</gene>
<evidence type="ECO:0000256" key="1">
    <source>
        <dbReference type="ARBA" id="ARBA00009995"/>
    </source>
</evidence>
<accession>A0A183D885</accession>
<comment type="similarity">
    <text evidence="1">Belongs to the UDP-glycosyltransferase family.</text>
</comment>
<dbReference type="PANTHER" id="PTHR48043:SF143">
    <property type="entry name" value="UDP-GLUCURONOSYLTRANSFERASE"/>
    <property type="match status" value="1"/>
</dbReference>
<keyword evidence="3" id="KW-0328">Glycosyltransferase</keyword>
<evidence type="ECO:0000313" key="7">
    <source>
        <dbReference type="Proteomes" id="UP000271098"/>
    </source>
</evidence>